<proteinExistence type="inferred from homology"/>
<feature type="region of interest" description="Disordered" evidence="2">
    <location>
        <begin position="78"/>
        <end position="243"/>
    </location>
</feature>
<evidence type="ECO:0000313" key="4">
    <source>
        <dbReference type="RefSeq" id="XP_014665831.1"/>
    </source>
</evidence>
<dbReference type="RefSeq" id="XP_014665831.1">
    <property type="nucleotide sequence ID" value="XM_014810345.1"/>
</dbReference>
<evidence type="ECO:0000313" key="3">
    <source>
        <dbReference type="Proteomes" id="UP000695022"/>
    </source>
</evidence>
<keyword evidence="3" id="KW-1185">Reference proteome</keyword>
<dbReference type="InterPro" id="IPR006804">
    <property type="entry name" value="BCL7"/>
</dbReference>
<dbReference type="PANTHER" id="PTHR12767:SF9">
    <property type="entry name" value="BCL7-LIKE"/>
    <property type="match status" value="1"/>
</dbReference>
<dbReference type="GeneID" id="106807856"/>
<feature type="compositionally biased region" description="Polar residues" evidence="2">
    <location>
        <begin position="160"/>
        <end position="177"/>
    </location>
</feature>
<comment type="similarity">
    <text evidence="1">Belongs to the BCL7 family.</text>
</comment>
<evidence type="ECO:0000256" key="2">
    <source>
        <dbReference type="SAM" id="MobiDB-lite"/>
    </source>
</evidence>
<feature type="compositionally biased region" description="Polar residues" evidence="2">
    <location>
        <begin position="85"/>
        <end position="98"/>
    </location>
</feature>
<dbReference type="Proteomes" id="UP000695022">
    <property type="component" value="Unplaced"/>
</dbReference>
<feature type="compositionally biased region" description="Basic residues" evidence="2">
    <location>
        <begin position="232"/>
        <end position="243"/>
    </location>
</feature>
<protein>
    <submittedName>
        <fullName evidence="4">B-cell CLL/lymphoma 7 protein family member A-like</fullName>
    </submittedName>
</protein>
<evidence type="ECO:0000256" key="1">
    <source>
        <dbReference type="ARBA" id="ARBA00010326"/>
    </source>
</evidence>
<accession>A0ABM1E0W0</accession>
<organism evidence="3 4">
    <name type="scientific">Priapulus caudatus</name>
    <name type="common">Priapulid worm</name>
    <dbReference type="NCBI Taxonomy" id="37621"/>
    <lineage>
        <taxon>Eukaryota</taxon>
        <taxon>Metazoa</taxon>
        <taxon>Ecdysozoa</taxon>
        <taxon>Scalidophora</taxon>
        <taxon>Priapulida</taxon>
        <taxon>Priapulimorpha</taxon>
        <taxon>Priapulimorphida</taxon>
        <taxon>Priapulidae</taxon>
        <taxon>Priapulus</taxon>
    </lineage>
</organism>
<feature type="compositionally biased region" description="Polar residues" evidence="2">
    <location>
        <begin position="116"/>
        <end position="153"/>
    </location>
</feature>
<dbReference type="PANTHER" id="PTHR12767">
    <property type="entry name" value="BCL7 RELATED"/>
    <property type="match status" value="1"/>
</dbReference>
<name>A0ABM1E0W0_PRICU</name>
<reference evidence="4" key="1">
    <citation type="submission" date="2025-08" db="UniProtKB">
        <authorList>
            <consortium name="RefSeq"/>
        </authorList>
    </citation>
    <scope>IDENTIFICATION</scope>
</reference>
<dbReference type="Pfam" id="PF04714">
    <property type="entry name" value="BCL_N"/>
    <property type="match status" value="1"/>
</dbReference>
<gene>
    <name evidence="4" type="primary">LOC106807856</name>
</gene>
<sequence length="243" mass="27017">MMSRSVRAETRSRAKDEIKRVMQAIDKVRRWEKKWVTIGDTSLRIFKWVPVPNQEPHKLQGVAKFGLREKKIKTRSSGFKRINVDNENSENTPPSLSVQDEDTRDSQIGEDGLSGSGENSNSVIDNQSSSQMYEDSSLLKSTSELHPCQSTGPLTFEGTVPNSQDDSNANFPDSSCVRSEDEDSRSELKFSMGMLGGEESFQPGDSIDDSQDSPPHLVPEVPQEGDGEPLVKKHRSQSPASHH</sequence>